<sequence>MIRIDENSLICDLAETYHIFNYRSLPARMVATFCVGLRNNSRTFKKITDNKILNTETLLALLLDDFRTFLSLICGEKNKNQSAYELLTSEAKEKSKIGFNSPEEFEKARREILERSKNG</sequence>
<dbReference type="EMBL" id="QUSM01000009">
    <property type="protein sequence ID" value="RGD72907.1"/>
    <property type="molecule type" value="Genomic_DNA"/>
</dbReference>
<comment type="caution">
    <text evidence="1">The sequence shown here is derived from an EMBL/GenBank/DDBJ whole genome shotgun (WGS) entry which is preliminary data.</text>
</comment>
<name>A0A3E3DUE5_9FIRM</name>
<organism evidence="1 2">
    <name type="scientific">Anaerofustis stercorihominis</name>
    <dbReference type="NCBI Taxonomy" id="214853"/>
    <lineage>
        <taxon>Bacteria</taxon>
        <taxon>Bacillati</taxon>
        <taxon>Bacillota</taxon>
        <taxon>Clostridia</taxon>
        <taxon>Eubacteriales</taxon>
        <taxon>Eubacteriaceae</taxon>
        <taxon>Anaerofustis</taxon>
    </lineage>
</organism>
<evidence type="ECO:0000313" key="2">
    <source>
        <dbReference type="Proteomes" id="UP000261212"/>
    </source>
</evidence>
<proteinExistence type="predicted"/>
<evidence type="ECO:0000313" key="1">
    <source>
        <dbReference type="EMBL" id="RGD72907.1"/>
    </source>
</evidence>
<reference evidence="1 2" key="1">
    <citation type="submission" date="2018-08" db="EMBL/GenBank/DDBJ databases">
        <title>A genome reference for cultivated species of the human gut microbiota.</title>
        <authorList>
            <person name="Zou Y."/>
            <person name="Xue W."/>
            <person name="Luo G."/>
        </authorList>
    </citation>
    <scope>NUCLEOTIDE SEQUENCE [LARGE SCALE GENOMIC DNA]</scope>
    <source>
        <strain evidence="1 2">AM25-6</strain>
    </source>
</reference>
<accession>A0A3E3DUE5</accession>
<dbReference type="Proteomes" id="UP000261212">
    <property type="component" value="Unassembled WGS sequence"/>
</dbReference>
<gene>
    <name evidence="1" type="ORF">DW687_11735</name>
</gene>
<protein>
    <submittedName>
        <fullName evidence="1">Uncharacterized protein</fullName>
    </submittedName>
</protein>
<dbReference type="AlphaFoldDB" id="A0A3E3DUE5"/>